<accession>A0A382PRJ5</accession>
<dbReference type="EMBL" id="UINC01109273">
    <property type="protein sequence ID" value="SVC75979.1"/>
    <property type="molecule type" value="Genomic_DNA"/>
</dbReference>
<sequence length="75" mass="8601">MNFSKQLLFIANRSSMRTSRLSSGLRFVSLYVEKWLGESRLGVGPLPHQSAQPYLRNSCASRPFQSHAWTKCDLR</sequence>
<reference evidence="1" key="1">
    <citation type="submission" date="2018-05" db="EMBL/GenBank/DDBJ databases">
        <authorList>
            <person name="Lanie J.A."/>
            <person name="Ng W.-L."/>
            <person name="Kazmierczak K.M."/>
            <person name="Andrzejewski T.M."/>
            <person name="Davidsen T.M."/>
            <person name="Wayne K.J."/>
            <person name="Tettelin H."/>
            <person name="Glass J.I."/>
            <person name="Rusch D."/>
            <person name="Podicherti R."/>
            <person name="Tsui H.-C.T."/>
            <person name="Winkler M.E."/>
        </authorList>
    </citation>
    <scope>NUCLEOTIDE SEQUENCE</scope>
</reference>
<protein>
    <submittedName>
        <fullName evidence="1">Uncharacterized protein</fullName>
    </submittedName>
</protein>
<organism evidence="1">
    <name type="scientific">marine metagenome</name>
    <dbReference type="NCBI Taxonomy" id="408172"/>
    <lineage>
        <taxon>unclassified sequences</taxon>
        <taxon>metagenomes</taxon>
        <taxon>ecological metagenomes</taxon>
    </lineage>
</organism>
<dbReference type="AlphaFoldDB" id="A0A382PRJ5"/>
<proteinExistence type="predicted"/>
<gene>
    <name evidence="1" type="ORF">METZ01_LOCUS328833</name>
</gene>
<evidence type="ECO:0000313" key="1">
    <source>
        <dbReference type="EMBL" id="SVC75979.1"/>
    </source>
</evidence>
<name>A0A382PRJ5_9ZZZZ</name>